<organism evidence="2 3">
    <name type="scientific">Vitis rotundifolia</name>
    <name type="common">Muscadine grape</name>
    <dbReference type="NCBI Taxonomy" id="103349"/>
    <lineage>
        <taxon>Eukaryota</taxon>
        <taxon>Viridiplantae</taxon>
        <taxon>Streptophyta</taxon>
        <taxon>Embryophyta</taxon>
        <taxon>Tracheophyta</taxon>
        <taxon>Spermatophyta</taxon>
        <taxon>Magnoliopsida</taxon>
        <taxon>eudicotyledons</taxon>
        <taxon>Gunneridae</taxon>
        <taxon>Pentapetalae</taxon>
        <taxon>rosids</taxon>
        <taxon>Vitales</taxon>
        <taxon>Vitaceae</taxon>
        <taxon>Viteae</taxon>
        <taxon>Vitis</taxon>
    </lineage>
</organism>
<comment type="caution">
    <text evidence="2">The sequence shown here is derived from an EMBL/GenBank/DDBJ whole genome shotgun (WGS) entry which is preliminary data.</text>
</comment>
<sequence length="94" mass="10387">MTTNLRTNFKERQRKCLFEPIAVAREEPATDIPPMPMPPADATGSSSAQAATSLTKNKRLEVIEAMRAFITQRIGGSEELRAKLEWVESNLAAV</sequence>
<proteinExistence type="predicted"/>
<dbReference type="Proteomes" id="UP001168098">
    <property type="component" value="Unassembled WGS sequence"/>
</dbReference>
<keyword evidence="3" id="KW-1185">Reference proteome</keyword>
<evidence type="ECO:0000256" key="1">
    <source>
        <dbReference type="SAM" id="MobiDB-lite"/>
    </source>
</evidence>
<evidence type="ECO:0000313" key="3">
    <source>
        <dbReference type="Proteomes" id="UP001168098"/>
    </source>
</evidence>
<evidence type="ECO:0000313" key="2">
    <source>
        <dbReference type="EMBL" id="KAJ9674708.1"/>
    </source>
</evidence>
<accession>A0AA39D7G0</accession>
<reference evidence="2 3" key="1">
    <citation type="journal article" date="2023" name="BMC Biotechnol.">
        <title>Vitis rotundifolia cv Carlos genome sequencing.</title>
        <authorList>
            <person name="Huff M."/>
            <person name="Hulse-Kemp A."/>
            <person name="Scheffler B."/>
            <person name="Youngblood R."/>
            <person name="Simpson S."/>
            <person name="Babiker E."/>
            <person name="Staton M."/>
        </authorList>
    </citation>
    <scope>NUCLEOTIDE SEQUENCE [LARGE SCALE GENOMIC DNA]</scope>
    <source>
        <tissue evidence="2">Leaf</tissue>
    </source>
</reference>
<feature type="region of interest" description="Disordered" evidence="1">
    <location>
        <begin position="25"/>
        <end position="53"/>
    </location>
</feature>
<protein>
    <submittedName>
        <fullName evidence="2">Uncharacterized protein</fullName>
    </submittedName>
</protein>
<feature type="compositionally biased region" description="Low complexity" evidence="1">
    <location>
        <begin position="40"/>
        <end position="53"/>
    </location>
</feature>
<name>A0AA39D7G0_VITRO</name>
<gene>
    <name evidence="2" type="ORF">PVL29_023939</name>
</gene>
<dbReference type="EMBL" id="JARBHA010000018">
    <property type="protein sequence ID" value="KAJ9674708.1"/>
    <property type="molecule type" value="Genomic_DNA"/>
</dbReference>
<dbReference type="AlphaFoldDB" id="A0AA39D7G0"/>